<dbReference type="AlphaFoldDB" id="A0A0R2AM46"/>
<gene>
    <name evidence="3" type="ORF">FD06_GL000452</name>
</gene>
<sequence>MHNEPVKHNLITAFKLMWSNMFYIEGKTNRIDFWLGAITITFINLILGSLMIITNGNIITQLIFSIFGAFNFIMLLTAAIRRLHDINKNGNFLWLGLIPIIGWIILLVLFMLPTSDDNRHGVTTKPADDRWQSKGFNWIIIIVTALSLLMGIKLIAIAAGTPQKQVDNTNPIESNKKEKDSHSSKSYNDEDKQDHDSDHEDSDDNDNGPELIDPGSDDSDESSDSQSQDQTSESSHNNTSDNQNHASENSQSEDSSSANSDSSSSNSSSQTNDQNNSHDNNKDEQNQTSESSSQQDNQENNNDTDNQEQSSQQAKHVNNPDQNDSSSDSNNANSESNSSESSNQ</sequence>
<protein>
    <recommendedName>
        <fullName evidence="5">DUF805 domain-containing protein</fullName>
    </recommendedName>
</protein>
<feature type="transmembrane region" description="Helical" evidence="2">
    <location>
        <begin position="135"/>
        <end position="156"/>
    </location>
</feature>
<dbReference type="EMBL" id="AYYQ01000035">
    <property type="protein sequence ID" value="KRM67733.1"/>
    <property type="molecule type" value="Genomic_DNA"/>
</dbReference>
<reference evidence="3 4" key="1">
    <citation type="journal article" date="2015" name="Genome Announc.">
        <title>Expanding the biotechnology potential of lactobacilli through comparative genomics of 213 strains and associated genera.</title>
        <authorList>
            <person name="Sun Z."/>
            <person name="Harris H.M."/>
            <person name="McCann A."/>
            <person name="Guo C."/>
            <person name="Argimon S."/>
            <person name="Zhang W."/>
            <person name="Yang X."/>
            <person name="Jeffery I.B."/>
            <person name="Cooney J.C."/>
            <person name="Kagawa T.F."/>
            <person name="Liu W."/>
            <person name="Song Y."/>
            <person name="Salvetti E."/>
            <person name="Wrobel A."/>
            <person name="Rasinkangas P."/>
            <person name="Parkhill J."/>
            <person name="Rea M.C."/>
            <person name="O'Sullivan O."/>
            <person name="Ritari J."/>
            <person name="Douillard F.P."/>
            <person name="Paul Ross R."/>
            <person name="Yang R."/>
            <person name="Briner A.E."/>
            <person name="Felis G.E."/>
            <person name="de Vos W.M."/>
            <person name="Barrangou R."/>
            <person name="Klaenhammer T.R."/>
            <person name="Caufield P.W."/>
            <person name="Cui Y."/>
            <person name="Zhang H."/>
            <person name="O'Toole P.W."/>
        </authorList>
    </citation>
    <scope>NUCLEOTIDE SEQUENCE [LARGE SCALE GENOMIC DNA]</scope>
    <source>
        <strain evidence="3 4">DSM 23829</strain>
    </source>
</reference>
<dbReference type="Pfam" id="PF05656">
    <property type="entry name" value="DUF805"/>
    <property type="match status" value="1"/>
</dbReference>
<feature type="transmembrane region" description="Helical" evidence="2">
    <location>
        <begin position="31"/>
        <end position="52"/>
    </location>
</feature>
<keyword evidence="2" id="KW-1133">Transmembrane helix</keyword>
<feature type="region of interest" description="Disordered" evidence="1">
    <location>
        <begin position="165"/>
        <end position="344"/>
    </location>
</feature>
<keyword evidence="2" id="KW-0472">Membrane</keyword>
<organism evidence="3 4">
    <name type="scientific">Apilactobacillus ozensis DSM 23829 = JCM 17196</name>
    <dbReference type="NCBI Taxonomy" id="1423781"/>
    <lineage>
        <taxon>Bacteria</taxon>
        <taxon>Bacillati</taxon>
        <taxon>Bacillota</taxon>
        <taxon>Bacilli</taxon>
        <taxon>Lactobacillales</taxon>
        <taxon>Lactobacillaceae</taxon>
        <taxon>Apilactobacillus</taxon>
    </lineage>
</organism>
<evidence type="ECO:0008006" key="5">
    <source>
        <dbReference type="Google" id="ProtNLM"/>
    </source>
</evidence>
<comment type="caution">
    <text evidence="3">The sequence shown here is derived from an EMBL/GenBank/DDBJ whole genome shotgun (WGS) entry which is preliminary data.</text>
</comment>
<dbReference type="InterPro" id="IPR008523">
    <property type="entry name" value="DUF805"/>
</dbReference>
<dbReference type="STRING" id="1423781.FD06_GL000452"/>
<feature type="compositionally biased region" description="Basic and acidic residues" evidence="1">
    <location>
        <begin position="174"/>
        <end position="198"/>
    </location>
</feature>
<feature type="transmembrane region" description="Helical" evidence="2">
    <location>
        <begin position="58"/>
        <end position="80"/>
    </location>
</feature>
<evidence type="ECO:0000313" key="3">
    <source>
        <dbReference type="EMBL" id="KRM67733.1"/>
    </source>
</evidence>
<dbReference type="GO" id="GO:0005886">
    <property type="term" value="C:plasma membrane"/>
    <property type="evidence" value="ECO:0007669"/>
    <property type="project" value="TreeGrafter"/>
</dbReference>
<feature type="compositionally biased region" description="Low complexity" evidence="1">
    <location>
        <begin position="224"/>
        <end position="235"/>
    </location>
</feature>
<evidence type="ECO:0000256" key="2">
    <source>
        <dbReference type="SAM" id="Phobius"/>
    </source>
</evidence>
<feature type="compositionally biased region" description="Low complexity" evidence="1">
    <location>
        <begin position="245"/>
        <end position="278"/>
    </location>
</feature>
<accession>A0A0R2AM46</accession>
<proteinExistence type="predicted"/>
<dbReference type="RefSeq" id="WP_054657646.1">
    <property type="nucleotide sequence ID" value="NZ_AYYQ01000035.1"/>
</dbReference>
<dbReference type="Proteomes" id="UP000052012">
    <property type="component" value="Unassembled WGS sequence"/>
</dbReference>
<dbReference type="PANTHER" id="PTHR34980">
    <property type="entry name" value="INNER MEMBRANE PROTEIN-RELATED-RELATED"/>
    <property type="match status" value="1"/>
</dbReference>
<keyword evidence="2" id="KW-0812">Transmembrane</keyword>
<evidence type="ECO:0000313" key="4">
    <source>
        <dbReference type="Proteomes" id="UP000052012"/>
    </source>
</evidence>
<feature type="compositionally biased region" description="Low complexity" evidence="1">
    <location>
        <begin position="323"/>
        <end position="344"/>
    </location>
</feature>
<dbReference type="PANTHER" id="PTHR34980:SF2">
    <property type="entry name" value="INNER MEMBRANE PROTEIN YHAH-RELATED"/>
    <property type="match status" value="1"/>
</dbReference>
<feature type="transmembrane region" description="Helical" evidence="2">
    <location>
        <begin position="92"/>
        <end position="115"/>
    </location>
</feature>
<keyword evidence="4" id="KW-1185">Reference proteome</keyword>
<name>A0A0R2AM46_9LACO</name>
<feature type="compositionally biased region" description="Low complexity" evidence="1">
    <location>
        <begin position="286"/>
        <end position="313"/>
    </location>
</feature>
<dbReference type="PATRIC" id="fig|1423781.4.peg.464"/>
<evidence type="ECO:0000256" key="1">
    <source>
        <dbReference type="SAM" id="MobiDB-lite"/>
    </source>
</evidence>
<dbReference type="OrthoDB" id="2322628at2"/>